<dbReference type="Proteomes" id="UP000676409">
    <property type="component" value="Chromosome"/>
</dbReference>
<dbReference type="EMBL" id="CP073078">
    <property type="protein sequence ID" value="QUD90560.1"/>
    <property type="molecule type" value="Genomic_DNA"/>
</dbReference>
<gene>
    <name evidence="1" type="ORF">KCG34_12165</name>
</gene>
<reference evidence="1" key="1">
    <citation type="submission" date="2021-04" db="EMBL/GenBank/DDBJ databases">
        <title>The complete genome sequence of Caulobacter sp. S6.</title>
        <authorList>
            <person name="Tang Y."/>
            <person name="Ouyang W."/>
            <person name="Liu Q."/>
            <person name="Huang B."/>
            <person name="Guo Z."/>
            <person name="Lei P."/>
        </authorList>
    </citation>
    <scope>NUCLEOTIDE SEQUENCE</scope>
    <source>
        <strain evidence="1">S6</strain>
    </source>
</reference>
<proteinExistence type="predicted"/>
<sequence length="120" mass="13487">MIIDAIKVAQIVQREIEAYRVPAPHPQQLGVPLPPEWFLEQLAAMRKAVVSPYQLNVTDHWSDPEKQITRTVWIVADDHDGTLLAYDPSPDGDFVLVWCHADQDALANIRGDAVGCFQSR</sequence>
<keyword evidence="2" id="KW-1185">Reference proteome</keyword>
<organism evidence="1 2">
    <name type="scientific">Phenylobacterium montanum</name>
    <dbReference type="NCBI Taxonomy" id="2823693"/>
    <lineage>
        <taxon>Bacteria</taxon>
        <taxon>Pseudomonadati</taxon>
        <taxon>Pseudomonadota</taxon>
        <taxon>Alphaproteobacteria</taxon>
        <taxon>Caulobacterales</taxon>
        <taxon>Caulobacteraceae</taxon>
        <taxon>Phenylobacterium</taxon>
    </lineage>
</organism>
<dbReference type="AlphaFoldDB" id="A0A975G3P3"/>
<evidence type="ECO:0000313" key="1">
    <source>
        <dbReference type="EMBL" id="QUD90560.1"/>
    </source>
</evidence>
<evidence type="ECO:0000313" key="2">
    <source>
        <dbReference type="Proteomes" id="UP000676409"/>
    </source>
</evidence>
<dbReference type="KEGG" id="caul:KCG34_12165"/>
<dbReference type="RefSeq" id="WP_211940610.1">
    <property type="nucleotide sequence ID" value="NZ_CP073078.1"/>
</dbReference>
<protein>
    <submittedName>
        <fullName evidence="1">Uncharacterized protein</fullName>
    </submittedName>
</protein>
<accession>A0A975G3P3</accession>
<name>A0A975G3P3_9CAUL</name>